<evidence type="ECO:0000256" key="1">
    <source>
        <dbReference type="ARBA" id="ARBA00004613"/>
    </source>
</evidence>
<accession>A0A8B9KIY0</accession>
<name>A0A8B9KIY0_ASTMX</name>
<dbReference type="Ensembl" id="ENSAMXT00005040282.1">
    <property type="protein sequence ID" value="ENSAMXP00005036956.1"/>
    <property type="gene ID" value="ENSAMXG00005017612.1"/>
</dbReference>
<dbReference type="GO" id="GO:0004222">
    <property type="term" value="F:metalloendopeptidase activity"/>
    <property type="evidence" value="ECO:0007669"/>
    <property type="project" value="TreeGrafter"/>
</dbReference>
<proteinExistence type="predicted"/>
<feature type="domain" description="ADAMTS/ADAMTS-like Spacer 1" evidence="4">
    <location>
        <begin position="57"/>
        <end position="167"/>
    </location>
</feature>
<dbReference type="GO" id="GO:0030198">
    <property type="term" value="P:extracellular matrix organization"/>
    <property type="evidence" value="ECO:0007669"/>
    <property type="project" value="TreeGrafter"/>
</dbReference>
<sequence>HFISKCLLCCIFFLSLCLSLSFVLCFQSEGCDGVLGSGLVRDRCGVCGGGDGSCERVTGSFENSSVPLGYHKIMDIPPGATAINITERRQSPNYLALRSGTGQSVVNGRWAVDPPGEYEAGGTTFVYSRPRGDEKGETLSAAGPTTTQLQLYVIIHTTHNYTTAVLYFIPPSDTPLGETVQLVFSC</sequence>
<dbReference type="Gene3D" id="2.60.120.830">
    <property type="match status" value="1"/>
</dbReference>
<dbReference type="GO" id="GO:0006508">
    <property type="term" value="P:proteolysis"/>
    <property type="evidence" value="ECO:0007669"/>
    <property type="project" value="TreeGrafter"/>
</dbReference>
<keyword evidence="2" id="KW-0964">Secreted</keyword>
<keyword evidence="3" id="KW-0732">Signal</keyword>
<feature type="chain" id="PRO_5034956361" description="ADAMTS/ADAMTS-like Spacer 1 domain-containing protein" evidence="3">
    <location>
        <begin position="26"/>
        <end position="186"/>
    </location>
</feature>
<dbReference type="GO" id="GO:0005576">
    <property type="term" value="C:extracellular region"/>
    <property type="evidence" value="ECO:0007669"/>
    <property type="project" value="UniProtKB-SubCell"/>
</dbReference>
<organism evidence="5 6">
    <name type="scientific">Astyanax mexicanus</name>
    <name type="common">Blind cave fish</name>
    <name type="synonym">Astyanax fasciatus mexicanus</name>
    <dbReference type="NCBI Taxonomy" id="7994"/>
    <lineage>
        <taxon>Eukaryota</taxon>
        <taxon>Metazoa</taxon>
        <taxon>Chordata</taxon>
        <taxon>Craniata</taxon>
        <taxon>Vertebrata</taxon>
        <taxon>Euteleostomi</taxon>
        <taxon>Actinopterygii</taxon>
        <taxon>Neopterygii</taxon>
        <taxon>Teleostei</taxon>
        <taxon>Ostariophysi</taxon>
        <taxon>Characiformes</taxon>
        <taxon>Characoidei</taxon>
        <taxon>Acestrorhamphidae</taxon>
        <taxon>Acestrorhamphinae</taxon>
        <taxon>Astyanax</taxon>
    </lineage>
</organism>
<dbReference type="PANTHER" id="PTHR13723:SF312">
    <property type="entry name" value="THROMBOSPONDIN TYPE-1 DOMAIN-CONTAINING PROTEIN 4-LIKE ISOFORM X1"/>
    <property type="match status" value="1"/>
</dbReference>
<comment type="subcellular location">
    <subcellularLocation>
        <location evidence="1">Secreted</location>
    </subcellularLocation>
</comment>
<dbReference type="AlphaFoldDB" id="A0A8B9KIY0"/>
<protein>
    <recommendedName>
        <fullName evidence="4">ADAMTS/ADAMTS-like Spacer 1 domain-containing protein</fullName>
    </recommendedName>
</protein>
<evidence type="ECO:0000256" key="3">
    <source>
        <dbReference type="SAM" id="SignalP"/>
    </source>
</evidence>
<dbReference type="InterPro" id="IPR010294">
    <property type="entry name" value="ADAMTS_spacer1"/>
</dbReference>
<dbReference type="FunFam" id="2.60.120.830:FF:000001">
    <property type="entry name" value="A disintegrin and metalloproteinase with thrombospondin motifs 1"/>
    <property type="match status" value="1"/>
</dbReference>
<evidence type="ECO:0000256" key="2">
    <source>
        <dbReference type="ARBA" id="ARBA00022525"/>
    </source>
</evidence>
<dbReference type="InterPro" id="IPR050439">
    <property type="entry name" value="ADAMTS_ADAMTS-like"/>
</dbReference>
<dbReference type="GO" id="GO:0031012">
    <property type="term" value="C:extracellular matrix"/>
    <property type="evidence" value="ECO:0007669"/>
    <property type="project" value="TreeGrafter"/>
</dbReference>
<feature type="signal peptide" evidence="3">
    <location>
        <begin position="1"/>
        <end position="25"/>
    </location>
</feature>
<reference evidence="5" key="1">
    <citation type="submission" date="2025-08" db="UniProtKB">
        <authorList>
            <consortium name="Ensembl"/>
        </authorList>
    </citation>
    <scope>IDENTIFICATION</scope>
</reference>
<evidence type="ECO:0000259" key="4">
    <source>
        <dbReference type="Pfam" id="PF05986"/>
    </source>
</evidence>
<dbReference type="PANTHER" id="PTHR13723">
    <property type="entry name" value="ADAMTS A DISINTEGRIN AND METALLOPROTEASE WITH THROMBOSPONDIN MOTIFS PROTEASE"/>
    <property type="match status" value="1"/>
</dbReference>
<dbReference type="Pfam" id="PF05986">
    <property type="entry name" value="ADAMTS_spacer1"/>
    <property type="match status" value="1"/>
</dbReference>
<evidence type="ECO:0000313" key="5">
    <source>
        <dbReference type="Ensembl" id="ENSAMXP00005036956.1"/>
    </source>
</evidence>
<dbReference type="Proteomes" id="UP000694621">
    <property type="component" value="Unplaced"/>
</dbReference>
<evidence type="ECO:0000313" key="6">
    <source>
        <dbReference type="Proteomes" id="UP000694621"/>
    </source>
</evidence>